<dbReference type="AlphaFoldDB" id="A0A1G4K710"/>
<accession>A0A1G4K710</accession>
<reference evidence="2" key="1">
    <citation type="submission" date="2016-03" db="EMBL/GenBank/DDBJ databases">
        <authorList>
            <person name="Devillers Hugo."/>
        </authorList>
    </citation>
    <scope>NUCLEOTIDE SEQUENCE [LARGE SCALE GENOMIC DNA]</scope>
</reference>
<sequence length="360" mass="40867">MRRSFTTVVALLAKRSKQDSQNTLKFLAHANRSTTISSLFEKPGTDAVHVQKVVDLLNNELPDGESNRRRVDAHYDILMSRLKQVVEKSIAQTGVDDVTLKSQQLSAQEMIKKCTTSDQLYALLLELQVSGKLTTSALAKIIMNRQFTHLSQVQENLPGFSHELELAAMLVYRGRGHEASLLYKNYTERWTSRWHKLAPMAQKLIWKCDHRILGVPGVVDRSVEISGWTASDWVGLYQALYSAAYQLPRPHSTQLTKVQHLFVESLRALSMCISNSGEAKKRSLEAVRASVENRLSYDTPEETGATVYQYRFLRRLDDLLQLSARDADVPEEARLVLAKVLDSLHREEEVARSQMVIKFI</sequence>
<dbReference type="OrthoDB" id="4051837at2759"/>
<dbReference type="Proteomes" id="UP000191144">
    <property type="component" value="Chromosome G"/>
</dbReference>
<name>A0A1G4K710_9SACH</name>
<dbReference type="EMBL" id="LT598484">
    <property type="protein sequence ID" value="SCU99687.1"/>
    <property type="molecule type" value="Genomic_DNA"/>
</dbReference>
<gene>
    <name evidence="1" type="ORF">LAME_0G04852G</name>
</gene>
<evidence type="ECO:0000313" key="1">
    <source>
        <dbReference type="EMBL" id="SCU99687.1"/>
    </source>
</evidence>
<evidence type="ECO:0000313" key="2">
    <source>
        <dbReference type="Proteomes" id="UP000191144"/>
    </source>
</evidence>
<keyword evidence="2" id="KW-1185">Reference proteome</keyword>
<protein>
    <submittedName>
        <fullName evidence="1">LAME_0G04852g1_1</fullName>
    </submittedName>
</protein>
<proteinExistence type="predicted"/>
<organism evidence="1 2">
    <name type="scientific">Lachancea meyersii CBS 8951</name>
    <dbReference type="NCBI Taxonomy" id="1266667"/>
    <lineage>
        <taxon>Eukaryota</taxon>
        <taxon>Fungi</taxon>
        <taxon>Dikarya</taxon>
        <taxon>Ascomycota</taxon>
        <taxon>Saccharomycotina</taxon>
        <taxon>Saccharomycetes</taxon>
        <taxon>Saccharomycetales</taxon>
        <taxon>Saccharomycetaceae</taxon>
        <taxon>Lachancea</taxon>
    </lineage>
</organism>